<dbReference type="Pfam" id="PF01152">
    <property type="entry name" value="Bac_globin"/>
    <property type="match status" value="1"/>
</dbReference>
<dbReference type="InterPro" id="IPR009050">
    <property type="entry name" value="Globin-like_sf"/>
</dbReference>
<name>A0ABU9SZN5_9ALTE</name>
<evidence type="ECO:0000313" key="5">
    <source>
        <dbReference type="EMBL" id="MEM5499333.1"/>
    </source>
</evidence>
<dbReference type="EMBL" id="JBBMQS010000013">
    <property type="protein sequence ID" value="MEM5499333.1"/>
    <property type="molecule type" value="Genomic_DNA"/>
</dbReference>
<dbReference type="Proteomes" id="UP001461163">
    <property type="component" value="Unassembled WGS sequence"/>
</dbReference>
<gene>
    <name evidence="5" type="ORF">WNY77_18115</name>
</gene>
<dbReference type="RefSeq" id="WP_006993010.1">
    <property type="nucleotide sequence ID" value="NZ_JBBMQS010000013.1"/>
</dbReference>
<keyword evidence="2" id="KW-0349">Heme</keyword>
<reference evidence="5 6" key="1">
    <citation type="submission" date="2024-03" db="EMBL/GenBank/DDBJ databases">
        <title>Community enrichment and isolation of bacterial strains for fucoidan degradation.</title>
        <authorList>
            <person name="Sichert A."/>
        </authorList>
    </citation>
    <scope>NUCLEOTIDE SEQUENCE [LARGE SCALE GENOMIC DNA]</scope>
    <source>
        <strain evidence="5 6">AS12</strain>
    </source>
</reference>
<accession>A0ABU9SZN5</accession>
<keyword evidence="6" id="KW-1185">Reference proteome</keyword>
<evidence type="ECO:0000256" key="3">
    <source>
        <dbReference type="ARBA" id="ARBA00022723"/>
    </source>
</evidence>
<evidence type="ECO:0000256" key="4">
    <source>
        <dbReference type="ARBA" id="ARBA00023004"/>
    </source>
</evidence>
<organism evidence="5 6">
    <name type="scientific">Paraglaciecola mesophila</name>
    <dbReference type="NCBI Taxonomy" id="197222"/>
    <lineage>
        <taxon>Bacteria</taxon>
        <taxon>Pseudomonadati</taxon>
        <taxon>Pseudomonadota</taxon>
        <taxon>Gammaproteobacteria</taxon>
        <taxon>Alteromonadales</taxon>
        <taxon>Alteromonadaceae</taxon>
        <taxon>Paraglaciecola</taxon>
    </lineage>
</organism>
<sequence>MNAIKLLLMLFLISLIFGTIACVSHAQQSVYAQMGGQPKVEEVVENFIEEIEFDRVIFEYFKDTDVDRFREKLIEHVCYLTGGQCEYTGDAMVRVHAGMDITETDFNRGVDLFINAMNKAQIPHPIQNKVLAILAKTRKEIIYL</sequence>
<comment type="caution">
    <text evidence="5">The sequence shown here is derived from an EMBL/GenBank/DDBJ whole genome shotgun (WGS) entry which is preliminary data.</text>
</comment>
<evidence type="ECO:0000256" key="2">
    <source>
        <dbReference type="ARBA" id="ARBA00022617"/>
    </source>
</evidence>
<keyword evidence="1" id="KW-0813">Transport</keyword>
<dbReference type="SUPFAM" id="SSF46458">
    <property type="entry name" value="Globin-like"/>
    <property type="match status" value="1"/>
</dbReference>
<keyword evidence="4" id="KW-0408">Iron</keyword>
<dbReference type="CDD" id="cd00454">
    <property type="entry name" value="TrHb1_N"/>
    <property type="match status" value="1"/>
</dbReference>
<dbReference type="InterPro" id="IPR012292">
    <property type="entry name" value="Globin/Proto"/>
</dbReference>
<protein>
    <submittedName>
        <fullName evidence="5">Group 1 truncated hemoglobin</fullName>
    </submittedName>
</protein>
<keyword evidence="3" id="KW-0479">Metal-binding</keyword>
<evidence type="ECO:0000256" key="1">
    <source>
        <dbReference type="ARBA" id="ARBA00022448"/>
    </source>
</evidence>
<dbReference type="Gene3D" id="1.10.490.10">
    <property type="entry name" value="Globins"/>
    <property type="match status" value="1"/>
</dbReference>
<dbReference type="InterPro" id="IPR001486">
    <property type="entry name" value="Hemoglobin_trunc"/>
</dbReference>
<dbReference type="PROSITE" id="PS51257">
    <property type="entry name" value="PROKAR_LIPOPROTEIN"/>
    <property type="match status" value="1"/>
</dbReference>
<evidence type="ECO:0000313" key="6">
    <source>
        <dbReference type="Proteomes" id="UP001461163"/>
    </source>
</evidence>
<proteinExistence type="predicted"/>